<dbReference type="Proteomes" id="UP001500571">
    <property type="component" value="Unassembled WGS sequence"/>
</dbReference>
<reference evidence="3" key="1">
    <citation type="journal article" date="2019" name="Int. J. Syst. Evol. Microbiol.">
        <title>The Global Catalogue of Microorganisms (GCM) 10K type strain sequencing project: providing services to taxonomists for standard genome sequencing and annotation.</title>
        <authorList>
            <consortium name="The Broad Institute Genomics Platform"/>
            <consortium name="The Broad Institute Genome Sequencing Center for Infectious Disease"/>
            <person name="Wu L."/>
            <person name="Ma J."/>
        </authorList>
    </citation>
    <scope>NUCLEOTIDE SEQUENCE [LARGE SCALE GENOMIC DNA]</scope>
    <source>
        <strain evidence="3">JCM 15309</strain>
    </source>
</reference>
<dbReference type="RefSeq" id="WP_344048837.1">
    <property type="nucleotide sequence ID" value="NZ_BAAAPB010000008.1"/>
</dbReference>
<name>A0ABN2S0Z2_9ACTN</name>
<feature type="domain" description="Aminoglycoside phosphotransferase" evidence="1">
    <location>
        <begin position="112"/>
        <end position="229"/>
    </location>
</feature>
<evidence type="ECO:0000259" key="1">
    <source>
        <dbReference type="Pfam" id="PF01636"/>
    </source>
</evidence>
<protein>
    <recommendedName>
        <fullName evidence="1">Aminoglycoside phosphotransferase domain-containing protein</fullName>
    </recommendedName>
</protein>
<proteinExistence type="predicted"/>
<dbReference type="Gene3D" id="3.90.1200.10">
    <property type="match status" value="1"/>
</dbReference>
<keyword evidence="3" id="KW-1185">Reference proteome</keyword>
<evidence type="ECO:0000313" key="2">
    <source>
        <dbReference type="EMBL" id="GAA1978521.1"/>
    </source>
</evidence>
<dbReference type="InterPro" id="IPR002575">
    <property type="entry name" value="Aminoglycoside_PTrfase"/>
</dbReference>
<accession>A0ABN2S0Z2</accession>
<evidence type="ECO:0000313" key="3">
    <source>
        <dbReference type="Proteomes" id="UP001500571"/>
    </source>
</evidence>
<organism evidence="2 3">
    <name type="scientific">Nocardioides panacihumi</name>
    <dbReference type="NCBI Taxonomy" id="400774"/>
    <lineage>
        <taxon>Bacteria</taxon>
        <taxon>Bacillati</taxon>
        <taxon>Actinomycetota</taxon>
        <taxon>Actinomycetes</taxon>
        <taxon>Propionibacteriales</taxon>
        <taxon>Nocardioidaceae</taxon>
        <taxon>Nocardioides</taxon>
    </lineage>
</organism>
<dbReference type="Pfam" id="PF01636">
    <property type="entry name" value="APH"/>
    <property type="match status" value="1"/>
</dbReference>
<gene>
    <name evidence="2" type="ORF">GCM10009798_44700</name>
</gene>
<comment type="caution">
    <text evidence="2">The sequence shown here is derived from an EMBL/GenBank/DDBJ whole genome shotgun (WGS) entry which is preliminary data.</text>
</comment>
<dbReference type="EMBL" id="BAAAPB010000008">
    <property type="protein sequence ID" value="GAA1978521.1"/>
    <property type="molecule type" value="Genomic_DNA"/>
</dbReference>
<dbReference type="SUPFAM" id="SSF56112">
    <property type="entry name" value="Protein kinase-like (PK-like)"/>
    <property type="match status" value="1"/>
</dbReference>
<sequence length="301" mass="32474">MWEPEPGWLALPGGSGVSTVGVWRTVLGERAVAVKRVAAPDEYDPAELTDPRHFAYWRRAADVATYGLVDATPGLRAPRTSAEEDADGVTIVAEWVEDAANSGLFAAHAMGRFAAADLSHVRWLARHQLRDRLARVERRGGWSTLTRTTASDIADVLWRKRGRLLDALDALPQVAQHGDPVPGNLLGRDADDLIAVDWGSLGYGPVGGDLGYYLLMAREEFEPLLDAYLLGLPAGLATREQVTLGAQVTAVYTVCTRADWALARVATGEGALAAKFRHPSVAPHLRALQRQTDAVSALLEA</sequence>
<dbReference type="InterPro" id="IPR011009">
    <property type="entry name" value="Kinase-like_dom_sf"/>
</dbReference>